<evidence type="ECO:0000256" key="1">
    <source>
        <dbReference type="SAM" id="SignalP"/>
    </source>
</evidence>
<evidence type="ECO:0000313" key="3">
    <source>
        <dbReference type="Proteomes" id="UP000253951"/>
    </source>
</evidence>
<protein>
    <recommendedName>
        <fullName evidence="4">DUF2946 domain-containing protein</fullName>
    </recommendedName>
</protein>
<dbReference type="KEGG" id="fat:DVK85_04885"/>
<accession>A0A345HAI9</accession>
<keyword evidence="3" id="KW-1185">Reference proteome</keyword>
<proteinExistence type="predicted"/>
<evidence type="ECO:0000313" key="2">
    <source>
        <dbReference type="EMBL" id="AXG73599.1"/>
    </source>
</evidence>
<organism evidence="2 3">
    <name type="scientific">Flavobacterium arcticum</name>
    <dbReference type="NCBI Taxonomy" id="1784713"/>
    <lineage>
        <taxon>Bacteria</taxon>
        <taxon>Pseudomonadati</taxon>
        <taxon>Bacteroidota</taxon>
        <taxon>Flavobacteriia</taxon>
        <taxon>Flavobacteriales</taxon>
        <taxon>Flavobacteriaceae</taxon>
        <taxon>Flavobacterium</taxon>
    </lineage>
</organism>
<dbReference type="EMBL" id="CP031188">
    <property type="protein sequence ID" value="AXG73599.1"/>
    <property type="molecule type" value="Genomic_DNA"/>
</dbReference>
<dbReference type="OrthoDB" id="1445232at2"/>
<reference evidence="2 3" key="1">
    <citation type="submission" date="2018-07" db="EMBL/GenBank/DDBJ databases">
        <title>Complete genome sequence of Flavobacterium arcticum type strain SM1502T.</title>
        <authorList>
            <person name="Li Y."/>
            <person name="Li D.-D."/>
        </authorList>
    </citation>
    <scope>NUCLEOTIDE SEQUENCE [LARGE SCALE GENOMIC DNA]</scope>
    <source>
        <strain evidence="2 3">SM1502</strain>
    </source>
</reference>
<dbReference type="Proteomes" id="UP000253951">
    <property type="component" value="Chromosome"/>
</dbReference>
<feature type="signal peptide" evidence="1">
    <location>
        <begin position="1"/>
        <end position="21"/>
    </location>
</feature>
<gene>
    <name evidence="2" type="ORF">DVK85_04885</name>
</gene>
<dbReference type="AlphaFoldDB" id="A0A345HAI9"/>
<feature type="chain" id="PRO_5016757619" description="DUF2946 domain-containing protein" evidence="1">
    <location>
        <begin position="22"/>
        <end position="117"/>
    </location>
</feature>
<name>A0A345HAI9_9FLAO</name>
<evidence type="ECO:0008006" key="4">
    <source>
        <dbReference type="Google" id="ProtNLM"/>
    </source>
</evidence>
<dbReference type="RefSeq" id="WP_114677359.1">
    <property type="nucleotide sequence ID" value="NZ_CP031188.1"/>
</dbReference>
<sequence length="117" mass="13307">MKRKFALFNLALMAVVLLTTAYQSFHAFSHKHSVVHTAHSHELKKSAKQFSAIDLEHEHEDDCSVCDFHFDFFITPPQFCLRLDFPFKPIPYSYNSIEGFASFGGSLFALRAPPALV</sequence>
<keyword evidence="1" id="KW-0732">Signal</keyword>